<gene>
    <name evidence="2" type="ORF">DAMNIGENAA_26590</name>
</gene>
<sequence length="89" mass="9743">MLEPRVPQGLHERSRTPHTKSLSENLPRQRTPPLVPPSRGELKGGVAKSTEGFRIGSKESDSFEDEQISRNHGGKKTFGDPGNSNHGVD</sequence>
<evidence type="ECO:0000313" key="2">
    <source>
        <dbReference type="EMBL" id="GLI35226.1"/>
    </source>
</evidence>
<keyword evidence="3" id="KW-1185">Reference proteome</keyword>
<name>A0A9W6FUP4_9BACT</name>
<dbReference type="Proteomes" id="UP001144372">
    <property type="component" value="Unassembled WGS sequence"/>
</dbReference>
<proteinExistence type="predicted"/>
<accession>A0A9W6FUP4</accession>
<protein>
    <submittedName>
        <fullName evidence="2">Uncharacterized protein</fullName>
    </submittedName>
</protein>
<evidence type="ECO:0000313" key="3">
    <source>
        <dbReference type="Proteomes" id="UP001144372"/>
    </source>
</evidence>
<evidence type="ECO:0000256" key="1">
    <source>
        <dbReference type="SAM" id="MobiDB-lite"/>
    </source>
</evidence>
<comment type="caution">
    <text evidence="2">The sequence shown here is derived from an EMBL/GenBank/DDBJ whole genome shotgun (WGS) entry which is preliminary data.</text>
</comment>
<organism evidence="2 3">
    <name type="scientific">Desulforhabdus amnigena</name>
    <dbReference type="NCBI Taxonomy" id="40218"/>
    <lineage>
        <taxon>Bacteria</taxon>
        <taxon>Pseudomonadati</taxon>
        <taxon>Thermodesulfobacteriota</taxon>
        <taxon>Syntrophobacteria</taxon>
        <taxon>Syntrophobacterales</taxon>
        <taxon>Syntrophobacteraceae</taxon>
        <taxon>Desulforhabdus</taxon>
    </lineage>
</organism>
<feature type="compositionally biased region" description="Polar residues" evidence="1">
    <location>
        <begin position="19"/>
        <end position="28"/>
    </location>
</feature>
<dbReference type="AlphaFoldDB" id="A0A9W6FUP4"/>
<reference evidence="2" key="1">
    <citation type="submission" date="2022-12" db="EMBL/GenBank/DDBJ databases">
        <title>Reference genome sequencing for broad-spectrum identification of bacterial and archaeal isolates by mass spectrometry.</title>
        <authorList>
            <person name="Sekiguchi Y."/>
            <person name="Tourlousse D.M."/>
        </authorList>
    </citation>
    <scope>NUCLEOTIDE SEQUENCE</scope>
    <source>
        <strain evidence="2">ASRB1</strain>
    </source>
</reference>
<dbReference type="EMBL" id="BSDR01000001">
    <property type="protein sequence ID" value="GLI35226.1"/>
    <property type="molecule type" value="Genomic_DNA"/>
</dbReference>
<feature type="region of interest" description="Disordered" evidence="1">
    <location>
        <begin position="1"/>
        <end position="89"/>
    </location>
</feature>